<gene>
    <name evidence="5" type="ORF">MNBD_UNCLBAC01-194</name>
</gene>
<feature type="domain" description="Ribosome maturation factor RimP N-terminal" evidence="3">
    <location>
        <begin position="12"/>
        <end position="84"/>
    </location>
</feature>
<dbReference type="GO" id="GO:0006412">
    <property type="term" value="P:translation"/>
    <property type="evidence" value="ECO:0007669"/>
    <property type="project" value="TreeGrafter"/>
</dbReference>
<evidence type="ECO:0000256" key="2">
    <source>
        <dbReference type="ARBA" id="ARBA00022517"/>
    </source>
</evidence>
<dbReference type="AlphaFoldDB" id="A0A3B1DDX9"/>
<dbReference type="SUPFAM" id="SSF74942">
    <property type="entry name" value="YhbC-like, C-terminal domain"/>
    <property type="match status" value="1"/>
</dbReference>
<dbReference type="HAMAP" id="MF_01077">
    <property type="entry name" value="RimP"/>
    <property type="match status" value="1"/>
</dbReference>
<dbReference type="PANTHER" id="PTHR33867:SF1">
    <property type="entry name" value="RIBOSOME MATURATION FACTOR RIMP"/>
    <property type="match status" value="1"/>
</dbReference>
<dbReference type="InterPro" id="IPR028998">
    <property type="entry name" value="RimP_C"/>
</dbReference>
<organism evidence="5">
    <name type="scientific">hydrothermal vent metagenome</name>
    <dbReference type="NCBI Taxonomy" id="652676"/>
    <lineage>
        <taxon>unclassified sequences</taxon>
        <taxon>metagenomes</taxon>
        <taxon>ecological metagenomes</taxon>
    </lineage>
</organism>
<dbReference type="Pfam" id="PF02576">
    <property type="entry name" value="RimP_N"/>
    <property type="match status" value="1"/>
</dbReference>
<dbReference type="CDD" id="cd01734">
    <property type="entry name" value="YlxS_C"/>
    <property type="match status" value="1"/>
</dbReference>
<dbReference type="SUPFAM" id="SSF75420">
    <property type="entry name" value="YhbC-like, N-terminal domain"/>
    <property type="match status" value="1"/>
</dbReference>
<dbReference type="GO" id="GO:0000028">
    <property type="term" value="P:ribosomal small subunit assembly"/>
    <property type="evidence" value="ECO:0007669"/>
    <property type="project" value="TreeGrafter"/>
</dbReference>
<proteinExistence type="inferred from homology"/>
<evidence type="ECO:0000259" key="4">
    <source>
        <dbReference type="Pfam" id="PF17384"/>
    </source>
</evidence>
<dbReference type="InterPro" id="IPR036847">
    <property type="entry name" value="RimP_C_sf"/>
</dbReference>
<accession>A0A3B1DDX9</accession>
<dbReference type="GO" id="GO:0005829">
    <property type="term" value="C:cytosol"/>
    <property type="evidence" value="ECO:0007669"/>
    <property type="project" value="TreeGrafter"/>
</dbReference>
<keyword evidence="2" id="KW-0690">Ribosome biogenesis</keyword>
<dbReference type="Pfam" id="PF17384">
    <property type="entry name" value="DUF150_C"/>
    <property type="match status" value="1"/>
</dbReference>
<dbReference type="Gene3D" id="2.30.30.180">
    <property type="entry name" value="Ribosome maturation factor RimP, C-terminal domain"/>
    <property type="match status" value="1"/>
</dbReference>
<dbReference type="PANTHER" id="PTHR33867">
    <property type="entry name" value="RIBOSOME MATURATION FACTOR RIMP"/>
    <property type="match status" value="1"/>
</dbReference>
<dbReference type="InterPro" id="IPR035956">
    <property type="entry name" value="RimP_N_sf"/>
</dbReference>
<dbReference type="EMBL" id="UOGJ01000026">
    <property type="protein sequence ID" value="VAX35053.1"/>
    <property type="molecule type" value="Genomic_DNA"/>
</dbReference>
<name>A0A3B1DDX9_9ZZZZ</name>
<feature type="domain" description="Ribosome maturation factor RimP C-terminal" evidence="4">
    <location>
        <begin position="90"/>
        <end position="147"/>
    </location>
</feature>
<sequence length="150" mass="17254">MDEEIKEKIAKIIEPYITQLGLQLFELKVREYQKVVSIEILVDKAEGGIAVDECTGINRYLNSVLEEEQLFENYTIEVASPGIDRPLEIKRDFLRVMGRSVRFHLFDFVEGKKEYTGEVKQVRKNHVVIIVKQKAIAIGFDNISKAVQVI</sequence>
<evidence type="ECO:0000256" key="1">
    <source>
        <dbReference type="ARBA" id="ARBA00022490"/>
    </source>
</evidence>
<keyword evidence="1" id="KW-0963">Cytoplasm</keyword>
<dbReference type="InterPro" id="IPR003728">
    <property type="entry name" value="Ribosome_maturation_RimP"/>
</dbReference>
<protein>
    <submittedName>
        <fullName evidence="5">FIG000325: clustered with transcription termination protein NusA</fullName>
    </submittedName>
</protein>
<reference evidence="5" key="1">
    <citation type="submission" date="2018-06" db="EMBL/GenBank/DDBJ databases">
        <authorList>
            <person name="Zhirakovskaya E."/>
        </authorList>
    </citation>
    <scope>NUCLEOTIDE SEQUENCE</scope>
</reference>
<dbReference type="Gene3D" id="3.30.300.70">
    <property type="entry name" value="RimP-like superfamily, N-terminal"/>
    <property type="match status" value="1"/>
</dbReference>
<evidence type="ECO:0000313" key="5">
    <source>
        <dbReference type="EMBL" id="VAX35053.1"/>
    </source>
</evidence>
<evidence type="ECO:0000259" key="3">
    <source>
        <dbReference type="Pfam" id="PF02576"/>
    </source>
</evidence>
<dbReference type="InterPro" id="IPR028989">
    <property type="entry name" value="RimP_N"/>
</dbReference>